<evidence type="ECO:0000313" key="2">
    <source>
        <dbReference type="EMBL" id="SLM49202.1"/>
    </source>
</evidence>
<evidence type="ECO:0000313" key="3">
    <source>
        <dbReference type="Proteomes" id="UP000192042"/>
    </source>
</evidence>
<name>A0A1W1I850_9BACT</name>
<organism evidence="2 3">
    <name type="scientific">Nitrospira japonica</name>
    <dbReference type="NCBI Taxonomy" id="1325564"/>
    <lineage>
        <taxon>Bacteria</taxon>
        <taxon>Pseudomonadati</taxon>
        <taxon>Nitrospirota</taxon>
        <taxon>Nitrospiria</taxon>
        <taxon>Nitrospirales</taxon>
        <taxon>Nitrospiraceae</taxon>
        <taxon>Nitrospira</taxon>
    </lineage>
</organism>
<feature type="region of interest" description="Disordered" evidence="1">
    <location>
        <begin position="358"/>
        <end position="401"/>
    </location>
</feature>
<reference evidence="2 3" key="1">
    <citation type="submission" date="2017-03" db="EMBL/GenBank/DDBJ databases">
        <authorList>
            <person name="Afonso C.L."/>
            <person name="Miller P.J."/>
            <person name="Scott M.A."/>
            <person name="Spackman E."/>
            <person name="Goraichik I."/>
            <person name="Dimitrov K.M."/>
            <person name="Suarez D.L."/>
            <person name="Swayne D.E."/>
        </authorList>
    </citation>
    <scope>NUCLEOTIDE SEQUENCE [LARGE SCALE GENOMIC DNA]</scope>
    <source>
        <strain evidence="2">Genome sequencing of Nitrospira japonica strain NJ11</strain>
    </source>
</reference>
<sequence length="401" mass="42456">MSEKSRHCGGFASIYTVLIFSVLVCSPSPATGTDLPIQGGPGGTLFRAECPKGAYLTGLAGRAGKWIDQLAPICSPLETVKRTFGAPQTMGSHGSSSGGSPRTASCALGGAIAGLDFDNTIGEGGLPDHKFVSRLYAYCQGIIPNTLNSFFIFSPGGEGGGQFVPYGSDSFCPTGLVAVGFHGRAGLFVDALGLICQPLIKPGTAQTDIQKMTQAFPNAPAILSPKPNGFIIKGNGVFRIAPSQFLSGTDAEIELKWLNPSANLRQQNVQTVYTYRAPMSVIAGPKGVDAPQIYLAPGTWEIRVRIVVPKAGDWSAPVRFTYYLQHPSFGTPTQDAQNQDLQFGIGGQQKNMNQATGVYRPQSTPQQGMGNTSVIRPRGVDDGETKEDRPSAEPAETEKRP</sequence>
<dbReference type="STRING" id="1325564.NSJP_3035"/>
<dbReference type="EMBL" id="LT828648">
    <property type="protein sequence ID" value="SLM49202.1"/>
    <property type="molecule type" value="Genomic_DNA"/>
</dbReference>
<evidence type="ECO:0000256" key="1">
    <source>
        <dbReference type="SAM" id="MobiDB-lite"/>
    </source>
</evidence>
<accession>A0A1W1I850</accession>
<protein>
    <submittedName>
        <fullName evidence="2">Uncharacterized protein</fullName>
    </submittedName>
</protein>
<feature type="compositionally biased region" description="Polar residues" evidence="1">
    <location>
        <begin position="358"/>
        <end position="374"/>
    </location>
</feature>
<proteinExistence type="predicted"/>
<dbReference type="KEGG" id="nja:NSJP_3035"/>
<keyword evidence="3" id="KW-1185">Reference proteome</keyword>
<gene>
    <name evidence="2" type="ORF">NSJP_3035</name>
</gene>
<feature type="compositionally biased region" description="Basic and acidic residues" evidence="1">
    <location>
        <begin position="378"/>
        <end position="401"/>
    </location>
</feature>
<dbReference type="AlphaFoldDB" id="A0A1W1I850"/>
<dbReference type="Proteomes" id="UP000192042">
    <property type="component" value="Chromosome I"/>
</dbReference>